<reference evidence="8 9" key="1">
    <citation type="submission" date="2018-11" db="EMBL/GenBank/DDBJ databases">
        <title>The Potential of Streptomyces as Biocontrol Agents against the Tomato grey mould, Botrytis cinerea (Gray mold) Frontiers in Microbiology.</title>
        <authorList>
            <person name="Li D."/>
        </authorList>
    </citation>
    <scope>NUCLEOTIDE SEQUENCE [LARGE SCALE GENOMIC DNA]</scope>
    <source>
        <strain evidence="8 9">NEAU-LD23</strain>
    </source>
</reference>
<dbReference type="CDD" id="cd17324">
    <property type="entry name" value="MFS_NepI_like"/>
    <property type="match status" value="1"/>
</dbReference>
<keyword evidence="2" id="KW-1003">Cell membrane</keyword>
<evidence type="ECO:0000313" key="9">
    <source>
        <dbReference type="Proteomes" id="UP000275401"/>
    </source>
</evidence>
<dbReference type="InterPro" id="IPR050189">
    <property type="entry name" value="MFS_Efflux_Transporters"/>
</dbReference>
<evidence type="ECO:0000256" key="4">
    <source>
        <dbReference type="ARBA" id="ARBA00022989"/>
    </source>
</evidence>
<feature type="transmembrane region" description="Helical" evidence="6">
    <location>
        <begin position="252"/>
        <end position="277"/>
    </location>
</feature>
<keyword evidence="5 6" id="KW-0472">Membrane</keyword>
<feature type="transmembrane region" description="Helical" evidence="6">
    <location>
        <begin position="177"/>
        <end position="197"/>
    </location>
</feature>
<dbReference type="InterPro" id="IPR036259">
    <property type="entry name" value="MFS_trans_sf"/>
</dbReference>
<evidence type="ECO:0000256" key="3">
    <source>
        <dbReference type="ARBA" id="ARBA00022692"/>
    </source>
</evidence>
<name>A0A3M8W0A4_9ACTN</name>
<gene>
    <name evidence="8" type="ORF">EEJ42_18395</name>
</gene>
<dbReference type="Proteomes" id="UP000275401">
    <property type="component" value="Unassembled WGS sequence"/>
</dbReference>
<dbReference type="Gene3D" id="1.20.1250.20">
    <property type="entry name" value="MFS general substrate transporter like domains"/>
    <property type="match status" value="1"/>
</dbReference>
<dbReference type="PANTHER" id="PTHR43124">
    <property type="entry name" value="PURINE EFFLUX PUMP PBUE"/>
    <property type="match status" value="1"/>
</dbReference>
<evidence type="ECO:0000256" key="5">
    <source>
        <dbReference type="ARBA" id="ARBA00023136"/>
    </source>
</evidence>
<dbReference type="GO" id="GO:0022857">
    <property type="term" value="F:transmembrane transporter activity"/>
    <property type="evidence" value="ECO:0007669"/>
    <property type="project" value="InterPro"/>
</dbReference>
<evidence type="ECO:0000259" key="7">
    <source>
        <dbReference type="PROSITE" id="PS50850"/>
    </source>
</evidence>
<feature type="transmembrane region" description="Helical" evidence="6">
    <location>
        <begin position="114"/>
        <end position="137"/>
    </location>
</feature>
<dbReference type="AlphaFoldDB" id="A0A3M8W0A4"/>
<dbReference type="RefSeq" id="WP_123101007.1">
    <property type="nucleotide sequence ID" value="NZ_RIBZ01000239.1"/>
</dbReference>
<dbReference type="PANTHER" id="PTHR43124:SF3">
    <property type="entry name" value="CHLORAMPHENICOL EFFLUX PUMP RV0191"/>
    <property type="match status" value="1"/>
</dbReference>
<feature type="transmembrane region" description="Helical" evidence="6">
    <location>
        <begin position="149"/>
        <end position="171"/>
    </location>
</feature>
<feature type="transmembrane region" description="Helical" evidence="6">
    <location>
        <begin position="60"/>
        <end position="82"/>
    </location>
</feature>
<dbReference type="InterPro" id="IPR020846">
    <property type="entry name" value="MFS_dom"/>
</dbReference>
<dbReference type="SUPFAM" id="SSF103473">
    <property type="entry name" value="MFS general substrate transporter"/>
    <property type="match status" value="1"/>
</dbReference>
<keyword evidence="3 6" id="KW-0812">Transmembrane</keyword>
<feature type="transmembrane region" description="Helical" evidence="6">
    <location>
        <begin position="310"/>
        <end position="332"/>
    </location>
</feature>
<sequence>MTTKNRHGQPVAPRVPTGEHRGGLAVLALATFIVVTTEMLPVGLLSAISTSLEVSESQTGTLLTAYAFTVAMTATALTSWTASWPRKRLLLAVVGIFAVGAVLSGAATNFALLAVARLVCGAAHGVFWSIVAGYAAALAPTERPGRATAVVFAGNSGALVLGVPLTAALGGTVGWRAAFWLVAFAALLVLTVAMRVLPAVPGNPQQAGRGPHALCLPGLLPLVLTTMVLVLGHFTLYSYVTPLLHSTGIPDGAGVSALLATYGVTGLGGTWLAGLWVDRAPSAAIFGTTGAMALAIGLLAFGASLTPVTVAAVVVWGMAFAAAPVCLQTTVLRIAGTAHDTASSWYVAAFNLGIGGGALTGGAVLAIAGVRTLGWAALAAVSIAAAIAWRSSRHWCMQDRNVAP</sequence>
<keyword evidence="4 6" id="KW-1133">Transmembrane helix</keyword>
<feature type="transmembrane region" description="Helical" evidence="6">
    <location>
        <begin position="218"/>
        <end position="240"/>
    </location>
</feature>
<feature type="transmembrane region" description="Helical" evidence="6">
    <location>
        <begin position="344"/>
        <end position="367"/>
    </location>
</feature>
<dbReference type="GO" id="GO:0005886">
    <property type="term" value="C:plasma membrane"/>
    <property type="evidence" value="ECO:0007669"/>
    <property type="project" value="UniProtKB-SubCell"/>
</dbReference>
<evidence type="ECO:0000256" key="2">
    <source>
        <dbReference type="ARBA" id="ARBA00022475"/>
    </source>
</evidence>
<feature type="domain" description="Major facilitator superfamily (MFS) profile" evidence="7">
    <location>
        <begin position="23"/>
        <end position="394"/>
    </location>
</feature>
<dbReference type="InterPro" id="IPR011701">
    <property type="entry name" value="MFS"/>
</dbReference>
<evidence type="ECO:0000256" key="1">
    <source>
        <dbReference type="ARBA" id="ARBA00004651"/>
    </source>
</evidence>
<evidence type="ECO:0000256" key="6">
    <source>
        <dbReference type="SAM" id="Phobius"/>
    </source>
</evidence>
<feature type="transmembrane region" description="Helical" evidence="6">
    <location>
        <begin position="373"/>
        <end position="390"/>
    </location>
</feature>
<proteinExistence type="predicted"/>
<protein>
    <submittedName>
        <fullName evidence="8">MFS transporter</fullName>
    </submittedName>
</protein>
<organism evidence="8 9">
    <name type="scientific">Streptomyces botrytidirepellens</name>
    <dbReference type="NCBI Taxonomy" id="2486417"/>
    <lineage>
        <taxon>Bacteria</taxon>
        <taxon>Bacillati</taxon>
        <taxon>Actinomycetota</taxon>
        <taxon>Actinomycetes</taxon>
        <taxon>Kitasatosporales</taxon>
        <taxon>Streptomycetaceae</taxon>
        <taxon>Streptomyces</taxon>
    </lineage>
</organism>
<keyword evidence="9" id="KW-1185">Reference proteome</keyword>
<dbReference type="Pfam" id="PF07690">
    <property type="entry name" value="MFS_1"/>
    <property type="match status" value="1"/>
</dbReference>
<feature type="transmembrane region" description="Helical" evidence="6">
    <location>
        <begin position="24"/>
        <end position="48"/>
    </location>
</feature>
<comment type="caution">
    <text evidence="8">The sequence shown here is derived from an EMBL/GenBank/DDBJ whole genome shotgun (WGS) entry which is preliminary data.</text>
</comment>
<accession>A0A3M8W0A4</accession>
<dbReference type="EMBL" id="RIBZ01000239">
    <property type="protein sequence ID" value="RNG23542.1"/>
    <property type="molecule type" value="Genomic_DNA"/>
</dbReference>
<feature type="transmembrane region" description="Helical" evidence="6">
    <location>
        <begin position="89"/>
        <end position="108"/>
    </location>
</feature>
<evidence type="ECO:0000313" key="8">
    <source>
        <dbReference type="EMBL" id="RNG23542.1"/>
    </source>
</evidence>
<comment type="subcellular location">
    <subcellularLocation>
        <location evidence="1">Cell membrane</location>
        <topology evidence="1">Multi-pass membrane protein</topology>
    </subcellularLocation>
</comment>
<feature type="transmembrane region" description="Helical" evidence="6">
    <location>
        <begin position="284"/>
        <end position="304"/>
    </location>
</feature>
<dbReference type="PROSITE" id="PS50850">
    <property type="entry name" value="MFS"/>
    <property type="match status" value="1"/>
</dbReference>